<dbReference type="AlphaFoldDB" id="A0A1H8TB67"/>
<feature type="compositionally biased region" description="Pro residues" evidence="1">
    <location>
        <begin position="15"/>
        <end position="27"/>
    </location>
</feature>
<evidence type="ECO:0000256" key="2">
    <source>
        <dbReference type="SAM" id="SignalP"/>
    </source>
</evidence>
<accession>A0A1H8TB67</accession>
<dbReference type="EMBL" id="FOEF01000002">
    <property type="protein sequence ID" value="SEO88340.1"/>
    <property type="molecule type" value="Genomic_DNA"/>
</dbReference>
<dbReference type="Proteomes" id="UP000198582">
    <property type="component" value="Unassembled WGS sequence"/>
</dbReference>
<evidence type="ECO:0000256" key="1">
    <source>
        <dbReference type="SAM" id="MobiDB-lite"/>
    </source>
</evidence>
<keyword evidence="4" id="KW-1185">Reference proteome</keyword>
<gene>
    <name evidence="3" type="ORF">SAMN04489732_102530</name>
</gene>
<sequence>MLPVVLAACGSAPAPAAPSSPAPPKPSAAPTSPKVPDREPHTLVLNATGSGDITTIKYSLDGVEKQTGAVKLPWRESLTVAADGKPHQWTLEIDYSGTGQGGIDMFAVFDGKPFGSTHGGSAGTPGTHVSGSASVGGAVNG</sequence>
<evidence type="ECO:0000313" key="3">
    <source>
        <dbReference type="EMBL" id="SEO88340.1"/>
    </source>
</evidence>
<feature type="signal peptide" evidence="2">
    <location>
        <begin position="1"/>
        <end position="16"/>
    </location>
</feature>
<feature type="region of interest" description="Disordered" evidence="1">
    <location>
        <begin position="117"/>
        <end position="141"/>
    </location>
</feature>
<evidence type="ECO:0000313" key="4">
    <source>
        <dbReference type="Proteomes" id="UP000198582"/>
    </source>
</evidence>
<reference evidence="4" key="1">
    <citation type="submission" date="2016-10" db="EMBL/GenBank/DDBJ databases">
        <authorList>
            <person name="Varghese N."/>
            <person name="Submissions S."/>
        </authorList>
    </citation>
    <scope>NUCLEOTIDE SEQUENCE [LARGE SCALE GENOMIC DNA]</scope>
    <source>
        <strain evidence="4">DSM 44993</strain>
    </source>
</reference>
<feature type="region of interest" description="Disordered" evidence="1">
    <location>
        <begin position="10"/>
        <end position="48"/>
    </location>
</feature>
<protein>
    <submittedName>
        <fullName evidence="3">Uncharacterized protein</fullName>
    </submittedName>
</protein>
<feature type="chain" id="PRO_5038353646" evidence="2">
    <location>
        <begin position="17"/>
        <end position="141"/>
    </location>
</feature>
<organism evidence="3 4">
    <name type="scientific">Amycolatopsis saalfeldensis</name>
    <dbReference type="NCBI Taxonomy" id="394193"/>
    <lineage>
        <taxon>Bacteria</taxon>
        <taxon>Bacillati</taxon>
        <taxon>Actinomycetota</taxon>
        <taxon>Actinomycetes</taxon>
        <taxon>Pseudonocardiales</taxon>
        <taxon>Pseudonocardiaceae</taxon>
        <taxon>Amycolatopsis</taxon>
    </lineage>
</organism>
<keyword evidence="2" id="KW-0732">Signal</keyword>
<proteinExistence type="predicted"/>
<name>A0A1H8TB67_9PSEU</name>
<feature type="compositionally biased region" description="Low complexity" evidence="1">
    <location>
        <begin position="129"/>
        <end position="141"/>
    </location>
</feature>